<dbReference type="InterPro" id="IPR054384">
    <property type="entry name" value="SecDF_P1_head"/>
</dbReference>
<evidence type="ECO:0000256" key="6">
    <source>
        <dbReference type="ARBA" id="ARBA00022989"/>
    </source>
</evidence>
<evidence type="ECO:0000313" key="13">
    <source>
        <dbReference type="EMBL" id="PIS15013.1"/>
    </source>
</evidence>
<protein>
    <recommendedName>
        <fullName evidence="9">Protein translocase subunit SecD</fullName>
    </recommendedName>
</protein>
<evidence type="ECO:0000256" key="7">
    <source>
        <dbReference type="ARBA" id="ARBA00023010"/>
    </source>
</evidence>
<evidence type="ECO:0000313" key="14">
    <source>
        <dbReference type="Proteomes" id="UP000231282"/>
    </source>
</evidence>
<dbReference type="InterPro" id="IPR005791">
    <property type="entry name" value="SecD"/>
</dbReference>
<evidence type="ECO:0000256" key="8">
    <source>
        <dbReference type="ARBA" id="ARBA00023136"/>
    </source>
</evidence>
<dbReference type="PANTHER" id="PTHR30081:SF1">
    <property type="entry name" value="PROTEIN TRANSLOCASE SUBUNIT SECD"/>
    <property type="match status" value="1"/>
</dbReference>
<dbReference type="GO" id="GO:0015450">
    <property type="term" value="F:protein-transporting ATPase activity"/>
    <property type="evidence" value="ECO:0007669"/>
    <property type="project" value="InterPro"/>
</dbReference>
<dbReference type="Proteomes" id="UP000231282">
    <property type="component" value="Unassembled WGS sequence"/>
</dbReference>
<gene>
    <name evidence="9 13" type="primary">secD</name>
    <name evidence="13" type="ORF">COT63_02125</name>
</gene>
<dbReference type="GO" id="GO:0065002">
    <property type="term" value="P:intracellular protein transmembrane transport"/>
    <property type="evidence" value="ECO:0007669"/>
    <property type="project" value="UniProtKB-UniRule"/>
</dbReference>
<proteinExistence type="inferred from homology"/>
<feature type="transmembrane region" description="Helical" evidence="9">
    <location>
        <begin position="298"/>
        <end position="318"/>
    </location>
</feature>
<feature type="transmembrane region" description="Helical" evidence="9">
    <location>
        <begin position="402"/>
        <end position="428"/>
    </location>
</feature>
<dbReference type="AlphaFoldDB" id="A0A2H0WQT4"/>
<dbReference type="GO" id="GO:0043952">
    <property type="term" value="P:protein transport by the Sec complex"/>
    <property type="evidence" value="ECO:0007669"/>
    <property type="project" value="UniProtKB-UniRule"/>
</dbReference>
<feature type="transmembrane region" description="Helical" evidence="9">
    <location>
        <begin position="275"/>
        <end position="293"/>
    </location>
</feature>
<evidence type="ECO:0000256" key="9">
    <source>
        <dbReference type="HAMAP-Rule" id="MF_01463"/>
    </source>
</evidence>
<comment type="function">
    <text evidence="9">Part of the Sec protein translocase complex. Interacts with the SecYEG preprotein conducting channel. SecDF uses the proton motive force (PMF) to complete protein translocation after the ATP-dependent function of SecA.</text>
</comment>
<dbReference type="InterPro" id="IPR055344">
    <property type="entry name" value="SecD_SecF_C_bact"/>
</dbReference>
<comment type="caution">
    <text evidence="9">Lacks conserved residue(s) required for the propagation of feature annotation.</text>
</comment>
<keyword evidence="2 9" id="KW-0813">Transport</keyword>
<comment type="caution">
    <text evidence="13">The sequence shown here is derived from an EMBL/GenBank/DDBJ whole genome shotgun (WGS) entry which is preliminary data.</text>
</comment>
<dbReference type="Gene3D" id="1.20.1640.10">
    <property type="entry name" value="Multidrug efflux transporter AcrB transmembrane domain"/>
    <property type="match status" value="1"/>
</dbReference>
<dbReference type="InterPro" id="IPR048631">
    <property type="entry name" value="SecD_1st"/>
</dbReference>
<keyword evidence="6 9" id="KW-1133">Transmembrane helix</keyword>
<accession>A0A2H0WQT4</accession>
<dbReference type="Pfam" id="PF02355">
    <property type="entry name" value="SecD_SecF_C"/>
    <property type="match status" value="1"/>
</dbReference>
<dbReference type="PANTHER" id="PTHR30081">
    <property type="entry name" value="PROTEIN-EXPORT MEMBRANE PROTEIN SEC"/>
    <property type="match status" value="1"/>
</dbReference>
<evidence type="ECO:0000259" key="11">
    <source>
        <dbReference type="Pfam" id="PF21760"/>
    </source>
</evidence>
<sequence length="436" mass="48006">MKNPKNLFIFIFVLSLLCLYFNLPAVIPLRFSLGKLAIDYEIKIPQPISTKFPLHYGLDLAGGSHLVFEADTQSLSNEGREKVIGGLRENIQRRVDMYGLSETLVQASRSGEDLRLIVELAGVKDVDEAITLIGQTAVLDFRQQKEATDAAAGFLPTGLTGADLRSAGIDFDPDTNQPVITLDFTDEGKEKFAHLTEENVGKILAIFLDEVPLSFPKVEEPIREGKAIIRGDFALEEAKKMAAQLNAGALPVAVKLVEQRTVEATLGQVAVRRSVQAGLVGLFGVMFFMIAYYGKLGFFANLSLIIYGLISLTFYRLIPITLTLPGIAGFILSVGMAVDANILIFERMREELRTGKEFSIARELAFGRAWDSIRDANICTIITAFVLFNPFEWSFFPMAGMIRGFALTLGLGVIISLFTGVVVTRTLIRVLARKNK</sequence>
<evidence type="ECO:0000256" key="4">
    <source>
        <dbReference type="ARBA" id="ARBA00022692"/>
    </source>
</evidence>
<comment type="subcellular location">
    <subcellularLocation>
        <location evidence="1 9">Cell membrane</location>
        <topology evidence="1 9">Multi-pass membrane protein</topology>
    </subcellularLocation>
</comment>
<evidence type="ECO:0000259" key="12">
    <source>
        <dbReference type="Pfam" id="PF22599"/>
    </source>
</evidence>
<dbReference type="SUPFAM" id="SSF82866">
    <property type="entry name" value="Multidrug efflux transporter AcrB transmembrane domain"/>
    <property type="match status" value="1"/>
</dbReference>
<dbReference type="HAMAP" id="MF_01463_B">
    <property type="entry name" value="SecD_B"/>
    <property type="match status" value="1"/>
</dbReference>
<keyword evidence="3 9" id="KW-1003">Cell membrane</keyword>
<dbReference type="NCBIfam" id="TIGR00916">
    <property type="entry name" value="2A0604s01"/>
    <property type="match status" value="1"/>
</dbReference>
<dbReference type="Pfam" id="PF07549">
    <property type="entry name" value="Sec_GG"/>
    <property type="match status" value="1"/>
</dbReference>
<dbReference type="GO" id="GO:0006605">
    <property type="term" value="P:protein targeting"/>
    <property type="evidence" value="ECO:0007669"/>
    <property type="project" value="UniProtKB-UniRule"/>
</dbReference>
<evidence type="ECO:0000256" key="3">
    <source>
        <dbReference type="ARBA" id="ARBA00022475"/>
    </source>
</evidence>
<evidence type="ECO:0000256" key="2">
    <source>
        <dbReference type="ARBA" id="ARBA00022448"/>
    </source>
</evidence>
<feature type="transmembrane region" description="Helical" evidence="9">
    <location>
        <begin position="324"/>
        <end position="345"/>
    </location>
</feature>
<feature type="transmembrane region" description="Helical" evidence="9">
    <location>
        <begin position="376"/>
        <end position="396"/>
    </location>
</feature>
<feature type="domain" description="SecDF P1 head subdomain" evidence="12">
    <location>
        <begin position="158"/>
        <end position="252"/>
    </location>
</feature>
<comment type="subunit">
    <text evidence="9">Forms a complex with SecF. Part of the essential Sec protein translocation apparatus which comprises SecA, SecYEG and auxiliary proteins SecDF. Other proteins may also be involved.</text>
</comment>
<organism evidence="13 14">
    <name type="scientific">Candidatus Shapirobacteria bacterium CG09_land_8_20_14_0_10_38_17</name>
    <dbReference type="NCBI Taxonomy" id="1974884"/>
    <lineage>
        <taxon>Bacteria</taxon>
        <taxon>Candidatus Shapironibacteriota</taxon>
    </lineage>
</organism>
<evidence type="ECO:0000256" key="1">
    <source>
        <dbReference type="ARBA" id="ARBA00004651"/>
    </source>
</evidence>
<keyword evidence="5 9" id="KW-0653">Protein transport</keyword>
<name>A0A2H0WQT4_9BACT</name>
<feature type="domain" description="Protein export membrane protein SecD/SecF C-terminal" evidence="10">
    <location>
        <begin position="254"/>
        <end position="432"/>
    </location>
</feature>
<dbReference type="NCBIfam" id="TIGR01129">
    <property type="entry name" value="secD"/>
    <property type="match status" value="1"/>
</dbReference>
<evidence type="ECO:0000259" key="10">
    <source>
        <dbReference type="Pfam" id="PF02355"/>
    </source>
</evidence>
<keyword evidence="8 9" id="KW-0472">Membrane</keyword>
<feature type="domain" description="Protein translocase subunit SecDF P1" evidence="11">
    <location>
        <begin position="89"/>
        <end position="145"/>
    </location>
</feature>
<dbReference type="EMBL" id="PEZH01000042">
    <property type="protein sequence ID" value="PIS15013.1"/>
    <property type="molecule type" value="Genomic_DNA"/>
</dbReference>
<reference evidence="14" key="1">
    <citation type="submission" date="2017-09" db="EMBL/GenBank/DDBJ databases">
        <title>Depth-based differentiation of microbial function through sediment-hosted aquifers and enrichment of novel symbionts in the deep terrestrial subsurface.</title>
        <authorList>
            <person name="Probst A.J."/>
            <person name="Ladd B."/>
            <person name="Jarett J.K."/>
            <person name="Geller-Mcgrath D.E."/>
            <person name="Sieber C.M.K."/>
            <person name="Emerson J.B."/>
            <person name="Anantharaman K."/>
            <person name="Thomas B.C."/>
            <person name="Malmstrom R."/>
            <person name="Stieglmeier M."/>
            <person name="Klingl A."/>
            <person name="Woyke T."/>
            <person name="Ryan C.M."/>
            <person name="Banfield J.F."/>
        </authorList>
    </citation>
    <scope>NUCLEOTIDE SEQUENCE [LARGE SCALE GENOMIC DNA]</scope>
</reference>
<comment type="similarity">
    <text evidence="9">Belongs to the SecD/SecF family. SecD subfamily.</text>
</comment>
<evidence type="ECO:0000256" key="5">
    <source>
        <dbReference type="ARBA" id="ARBA00022927"/>
    </source>
</evidence>
<keyword evidence="4 9" id="KW-0812">Transmembrane</keyword>
<dbReference type="InterPro" id="IPR048634">
    <property type="entry name" value="SecD_SecF_C"/>
</dbReference>
<dbReference type="GO" id="GO:0005886">
    <property type="term" value="C:plasma membrane"/>
    <property type="evidence" value="ECO:0007669"/>
    <property type="project" value="UniProtKB-SubCell"/>
</dbReference>
<dbReference type="InterPro" id="IPR022813">
    <property type="entry name" value="SecD/SecF_arch_bac"/>
</dbReference>
<dbReference type="Gene3D" id="3.30.70.3220">
    <property type="match status" value="1"/>
</dbReference>
<dbReference type="Pfam" id="PF21760">
    <property type="entry name" value="SecD_1st"/>
    <property type="match status" value="1"/>
</dbReference>
<keyword evidence="7 9" id="KW-0811">Translocation</keyword>
<dbReference type="Pfam" id="PF22599">
    <property type="entry name" value="SecDF_P1_head"/>
    <property type="match status" value="1"/>
</dbReference>
<dbReference type="InterPro" id="IPR022646">
    <property type="entry name" value="SecD/SecF_CS"/>
</dbReference>